<dbReference type="InterPro" id="IPR016117">
    <property type="entry name" value="ArgJ-like_dom_sf"/>
</dbReference>
<dbReference type="PANTHER" id="PTHR36512:SF3">
    <property type="entry name" value="BLR5678 PROTEIN"/>
    <property type="match status" value="1"/>
</dbReference>
<dbReference type="InterPro" id="IPR005321">
    <property type="entry name" value="Peptidase_S58_DmpA"/>
</dbReference>
<keyword evidence="3" id="KW-1185">Reference proteome</keyword>
<dbReference type="PANTHER" id="PTHR36512">
    <property type="entry name" value="D-AMINOPEPTIDASE"/>
    <property type="match status" value="1"/>
</dbReference>
<organism evidence="2 3">
    <name type="scientific">Sulfitobacter undariae</name>
    <dbReference type="NCBI Taxonomy" id="1563671"/>
    <lineage>
        <taxon>Bacteria</taxon>
        <taxon>Pseudomonadati</taxon>
        <taxon>Pseudomonadota</taxon>
        <taxon>Alphaproteobacteria</taxon>
        <taxon>Rhodobacterales</taxon>
        <taxon>Roseobacteraceae</taxon>
        <taxon>Sulfitobacter</taxon>
    </lineage>
</organism>
<sequence length="366" mass="38732">MTVKPRARDIGLTFSGVTGPHNAITDVPGLTVGYSTIIEEAVEGRHKGLCTGVTAIIPRGGSGSIQPVWAGLNSFNGNGELTGGHLINDLGWFLGPVMITNSHGVGMTSHATVGWMVERYQEIFEKDHMWCLPVVGETYDGSLNDINARGVQEHHVLEALNSAVSGPIAEGNVGGGTGMIAYEFKGGTGTASRKVTVAGVEYTLGVLLQANHGIRNWFEVSGVPVGQHMRDDLLFEKEQGSIIVVIATDAPLLPHQLNRLARRGSIGIGRNGTKGGHSSGDIFMAFSTANGQDNPWHTPDVMTLSALSDTHLDLFYEAVVQATEEAVLNAMIAAETRTAVKPAGKTVRAIDHAKLVALVQNGTKSL</sequence>
<evidence type="ECO:0000313" key="3">
    <source>
        <dbReference type="Proteomes" id="UP000530268"/>
    </source>
</evidence>
<proteinExistence type="inferred from homology"/>
<dbReference type="EMBL" id="JACIEI010000001">
    <property type="protein sequence ID" value="MBB3992794.1"/>
    <property type="molecule type" value="Genomic_DNA"/>
</dbReference>
<keyword evidence="2" id="KW-0378">Hydrolase</keyword>
<dbReference type="Gene3D" id="3.60.70.12">
    <property type="entry name" value="L-amino peptidase D-ALA esterase/amidase"/>
    <property type="match status" value="1"/>
</dbReference>
<keyword evidence="2" id="KW-0031">Aminopeptidase</keyword>
<evidence type="ECO:0000313" key="2">
    <source>
        <dbReference type="EMBL" id="MBB3992794.1"/>
    </source>
</evidence>
<gene>
    <name evidence="2" type="ORF">GGR95_000413</name>
</gene>
<dbReference type="RefSeq" id="WP_184562236.1">
    <property type="nucleotide sequence ID" value="NZ_JACIEI010000001.1"/>
</dbReference>
<dbReference type="Pfam" id="PF03576">
    <property type="entry name" value="Peptidase_S58"/>
    <property type="match status" value="1"/>
</dbReference>
<dbReference type="AlphaFoldDB" id="A0A7W6H0K3"/>
<name>A0A7W6H0K3_9RHOB</name>
<dbReference type="SUPFAM" id="SSF56266">
    <property type="entry name" value="DmpA/ArgJ-like"/>
    <property type="match status" value="1"/>
</dbReference>
<dbReference type="CDD" id="cd02253">
    <property type="entry name" value="DmpA"/>
    <property type="match status" value="1"/>
</dbReference>
<dbReference type="Proteomes" id="UP000530268">
    <property type="component" value="Unassembled WGS sequence"/>
</dbReference>
<keyword evidence="2" id="KW-0645">Protease</keyword>
<comment type="caution">
    <text evidence="2">The sequence shown here is derived from an EMBL/GenBank/DDBJ whole genome shotgun (WGS) entry which is preliminary data.</text>
</comment>
<accession>A0A7W6H0K3</accession>
<evidence type="ECO:0000256" key="1">
    <source>
        <dbReference type="ARBA" id="ARBA00007068"/>
    </source>
</evidence>
<comment type="similarity">
    <text evidence="1">Belongs to the peptidase S58 family.</text>
</comment>
<reference evidence="2 3" key="1">
    <citation type="submission" date="2020-08" db="EMBL/GenBank/DDBJ databases">
        <title>Genomic Encyclopedia of Type Strains, Phase IV (KMG-IV): sequencing the most valuable type-strain genomes for metagenomic binning, comparative biology and taxonomic classification.</title>
        <authorList>
            <person name="Goeker M."/>
        </authorList>
    </citation>
    <scope>NUCLEOTIDE SEQUENCE [LARGE SCALE GENOMIC DNA]</scope>
    <source>
        <strain evidence="2 3">DSM 102234</strain>
    </source>
</reference>
<dbReference type="GO" id="GO:0004177">
    <property type="term" value="F:aminopeptidase activity"/>
    <property type="evidence" value="ECO:0007669"/>
    <property type="project" value="UniProtKB-KW"/>
</dbReference>
<protein>
    <submittedName>
        <fullName evidence="2">L-aminopeptidase/D-esterase-like protein</fullName>
    </submittedName>
</protein>